<comment type="similarity">
    <text evidence="2">Belongs to the bacterial solute-binding protein 5 family.</text>
</comment>
<reference evidence="6 7" key="2">
    <citation type="submission" date="2019-09" db="EMBL/GenBank/DDBJ databases">
        <title>Mesorhizobium sp. MaA-C15 isolated from Microcystis aeruginosa.</title>
        <authorList>
            <person name="Jeong S.E."/>
            <person name="Jin H.M."/>
            <person name="Jeon C.O."/>
        </authorList>
    </citation>
    <scope>NUCLEOTIDE SEQUENCE [LARGE SCALE GENOMIC DNA]</scope>
    <source>
        <strain evidence="6 7">MaA-C15</strain>
    </source>
</reference>
<organism evidence="6 7">
    <name type="scientific">Neoaquamicrobium microcysteis</name>
    <dbReference type="NCBI Taxonomy" id="2682781"/>
    <lineage>
        <taxon>Bacteria</taxon>
        <taxon>Pseudomonadati</taxon>
        <taxon>Pseudomonadota</taxon>
        <taxon>Alphaproteobacteria</taxon>
        <taxon>Hyphomicrobiales</taxon>
        <taxon>Phyllobacteriaceae</taxon>
        <taxon>Neoaquamicrobium</taxon>
    </lineage>
</organism>
<dbReference type="EMBL" id="VSZS01000064">
    <property type="protein sequence ID" value="TYR31590.1"/>
    <property type="molecule type" value="Genomic_DNA"/>
</dbReference>
<keyword evidence="7" id="KW-1185">Reference proteome</keyword>
<dbReference type="Proteomes" id="UP000323258">
    <property type="component" value="Unassembled WGS sequence"/>
</dbReference>
<evidence type="ECO:0000313" key="6">
    <source>
        <dbReference type="EMBL" id="TYR31590.1"/>
    </source>
</evidence>
<sequence>MPRPHTQAGRADMRRWIAGSLMSCALALAAGQAWAQEAGTFRYAEQVKLITMDPQQQSGSGVPFLRPVYESLFEKGPDGENVPLLATGYEVDGLDVTITLREGVSFSNGEAFNAEAAAANINRGIKLDVIEGLRTVESAEAANEYTLRIKLKEPDPAIINSLCYTGGMMIAPAALDDPAVDRNPVGTGPYVYNASESREGEVRVYTPNPTYWDKDKIGLARYEVWEIPDDTARLNSLRTGQIDAGNWLSNAQAAIIDRAPDLELIRHNGGLNYHVIISDREGTVVPAFADPLVRKAMALAIDRDAFNQAIQFGLAVKSFQPYGQGDWAYDPSLEGVYEYDLDKARELMAQSGFPEGFTFDMPSIPIYQSRLEALAGFFQEIGITMNIVPLEPGTLARRSRTTDFPATNLVWNTITDPKFVALRYIYEDAAYNPFKAKPSDELLALAEEGLNSVESEERAPAYKKMAAQLADEAFLIFVTNAPILFGVSEKTANNPSVVYRYGEDSINLRGLVAND</sequence>
<evidence type="ECO:0000256" key="1">
    <source>
        <dbReference type="ARBA" id="ARBA00004418"/>
    </source>
</evidence>
<feature type="domain" description="Solute-binding protein family 5" evidence="5">
    <location>
        <begin position="82"/>
        <end position="427"/>
    </location>
</feature>
<dbReference type="SUPFAM" id="SSF53850">
    <property type="entry name" value="Periplasmic binding protein-like II"/>
    <property type="match status" value="1"/>
</dbReference>
<dbReference type="GO" id="GO:0043190">
    <property type="term" value="C:ATP-binding cassette (ABC) transporter complex"/>
    <property type="evidence" value="ECO:0007669"/>
    <property type="project" value="InterPro"/>
</dbReference>
<evidence type="ECO:0000313" key="7">
    <source>
        <dbReference type="Proteomes" id="UP000323258"/>
    </source>
</evidence>
<evidence type="ECO:0000256" key="2">
    <source>
        <dbReference type="ARBA" id="ARBA00005695"/>
    </source>
</evidence>
<protein>
    <recommendedName>
        <fullName evidence="5">Solute-binding protein family 5 domain-containing protein</fullName>
    </recommendedName>
</protein>
<dbReference type="InterPro" id="IPR000914">
    <property type="entry name" value="SBP_5_dom"/>
</dbReference>
<dbReference type="InterPro" id="IPR030678">
    <property type="entry name" value="Peptide/Ni-bd"/>
</dbReference>
<accession>A0A5D4GYJ0</accession>
<comment type="subcellular location">
    <subcellularLocation>
        <location evidence="1">Periplasm</location>
    </subcellularLocation>
</comment>
<dbReference type="Gene3D" id="3.40.190.10">
    <property type="entry name" value="Periplasmic binding protein-like II"/>
    <property type="match status" value="1"/>
</dbReference>
<dbReference type="InterPro" id="IPR039424">
    <property type="entry name" value="SBP_5"/>
</dbReference>
<evidence type="ECO:0000256" key="3">
    <source>
        <dbReference type="ARBA" id="ARBA00022729"/>
    </source>
</evidence>
<dbReference type="Gene3D" id="3.10.105.10">
    <property type="entry name" value="Dipeptide-binding Protein, Domain 3"/>
    <property type="match status" value="1"/>
</dbReference>
<dbReference type="GO" id="GO:0030288">
    <property type="term" value="C:outer membrane-bounded periplasmic space"/>
    <property type="evidence" value="ECO:0007669"/>
    <property type="project" value="UniProtKB-ARBA"/>
</dbReference>
<dbReference type="PANTHER" id="PTHR30290">
    <property type="entry name" value="PERIPLASMIC BINDING COMPONENT OF ABC TRANSPORTER"/>
    <property type="match status" value="1"/>
</dbReference>
<dbReference type="PANTHER" id="PTHR30290:SF38">
    <property type="entry name" value="D,D-DIPEPTIDE-BINDING PERIPLASMIC PROTEIN DDPA-RELATED"/>
    <property type="match status" value="1"/>
</dbReference>
<feature type="chain" id="PRO_5023023789" description="Solute-binding protein family 5 domain-containing protein" evidence="4">
    <location>
        <begin position="36"/>
        <end position="515"/>
    </location>
</feature>
<dbReference type="Pfam" id="PF00496">
    <property type="entry name" value="SBP_bac_5"/>
    <property type="match status" value="1"/>
</dbReference>
<dbReference type="PIRSF" id="PIRSF002741">
    <property type="entry name" value="MppA"/>
    <property type="match status" value="1"/>
</dbReference>
<comment type="caution">
    <text evidence="6">The sequence shown here is derived from an EMBL/GenBank/DDBJ whole genome shotgun (WGS) entry which is preliminary data.</text>
</comment>
<dbReference type="AlphaFoldDB" id="A0A5D4GYJ0"/>
<name>A0A5D4GYJ0_9HYPH</name>
<gene>
    <name evidence="6" type="ORF">FY036_15090</name>
</gene>
<dbReference type="GO" id="GO:1904680">
    <property type="term" value="F:peptide transmembrane transporter activity"/>
    <property type="evidence" value="ECO:0007669"/>
    <property type="project" value="TreeGrafter"/>
</dbReference>
<evidence type="ECO:0000256" key="4">
    <source>
        <dbReference type="SAM" id="SignalP"/>
    </source>
</evidence>
<reference evidence="6 7" key="1">
    <citation type="submission" date="2019-08" db="EMBL/GenBank/DDBJ databases">
        <authorList>
            <person name="Seo Y.L."/>
        </authorList>
    </citation>
    <scope>NUCLEOTIDE SEQUENCE [LARGE SCALE GENOMIC DNA]</scope>
    <source>
        <strain evidence="6 7">MaA-C15</strain>
    </source>
</reference>
<proteinExistence type="inferred from homology"/>
<keyword evidence="3 4" id="KW-0732">Signal</keyword>
<evidence type="ECO:0000259" key="5">
    <source>
        <dbReference type="Pfam" id="PF00496"/>
    </source>
</evidence>
<dbReference type="GO" id="GO:0015833">
    <property type="term" value="P:peptide transport"/>
    <property type="evidence" value="ECO:0007669"/>
    <property type="project" value="TreeGrafter"/>
</dbReference>
<feature type="signal peptide" evidence="4">
    <location>
        <begin position="1"/>
        <end position="35"/>
    </location>
</feature>